<feature type="binding site" evidence="9">
    <location>
        <position position="177"/>
    </location>
    <ligand>
        <name>cob(II)alamin</name>
        <dbReference type="ChEBI" id="CHEBI:16304"/>
    </ligand>
</feature>
<feature type="binding site" evidence="9">
    <location>
        <position position="142"/>
    </location>
    <ligand>
        <name>cob(II)alamin</name>
        <dbReference type="ChEBI" id="CHEBI:16304"/>
    </ligand>
</feature>
<keyword evidence="12" id="KW-1185">Reference proteome</keyword>
<comment type="subcellular location">
    <subcellularLocation>
        <location evidence="9">Cytoplasm</location>
    </subcellularLocation>
</comment>
<dbReference type="InterPro" id="IPR017896">
    <property type="entry name" value="4Fe4S_Fe-S-bd"/>
</dbReference>
<comment type="subunit">
    <text evidence="9">Monomer.</text>
</comment>
<evidence type="ECO:0000256" key="7">
    <source>
        <dbReference type="ARBA" id="ARBA00023004"/>
    </source>
</evidence>
<feature type="binding site" evidence="9">
    <location>
        <position position="253"/>
    </location>
    <ligand>
        <name>[4Fe-4S] cluster</name>
        <dbReference type="ChEBI" id="CHEBI:49883"/>
        <label>2</label>
    </ligand>
</feature>
<protein>
    <recommendedName>
        <fullName evidence="9">Epoxyqueuosine reductase</fullName>
        <ecNumber evidence="9">1.17.99.6</ecNumber>
    </recommendedName>
    <alternativeName>
        <fullName evidence="9">Queuosine biosynthesis protein QueG</fullName>
    </alternativeName>
</protein>
<comment type="cofactor">
    <cofactor evidence="9">
        <name>[4Fe-4S] cluster</name>
        <dbReference type="ChEBI" id="CHEBI:49883"/>
    </cofactor>
    <text evidence="9">Binds 2 [4Fe-4S] clusters per monomer.</text>
</comment>
<feature type="binding site" evidence="9">
    <location>
        <position position="166"/>
    </location>
    <ligand>
        <name>cob(II)alamin</name>
        <dbReference type="ChEBI" id="CHEBI:16304"/>
    </ligand>
</feature>
<keyword evidence="3 9" id="KW-0819">tRNA processing</keyword>
<keyword evidence="9" id="KW-0846">Cobalamin</keyword>
<dbReference type="GO" id="GO:0031419">
    <property type="term" value="F:cobalamin binding"/>
    <property type="evidence" value="ECO:0007669"/>
    <property type="project" value="UniProtKB-KW"/>
</dbReference>
<comment type="pathway">
    <text evidence="9">tRNA modification; tRNA-queuosine biosynthesis.</text>
</comment>
<keyword evidence="1 9" id="KW-0004">4Fe-4S</keyword>
<dbReference type="Pfam" id="PF13484">
    <property type="entry name" value="Fer4_16"/>
    <property type="match status" value="1"/>
</dbReference>
<feature type="active site" description="Proton donor" evidence="9">
    <location>
        <position position="142"/>
    </location>
</feature>
<dbReference type="EMBL" id="CP054020">
    <property type="protein sequence ID" value="QKI89444.1"/>
    <property type="molecule type" value="Genomic_DNA"/>
</dbReference>
<dbReference type="PANTHER" id="PTHR30002">
    <property type="entry name" value="EPOXYQUEUOSINE REDUCTASE"/>
    <property type="match status" value="1"/>
</dbReference>
<evidence type="ECO:0000256" key="2">
    <source>
        <dbReference type="ARBA" id="ARBA00022490"/>
    </source>
</evidence>
<dbReference type="SUPFAM" id="SSF54862">
    <property type="entry name" value="4Fe-4S ferredoxins"/>
    <property type="match status" value="1"/>
</dbReference>
<keyword evidence="4 9" id="KW-0479">Metal-binding</keyword>
<evidence type="ECO:0000256" key="6">
    <source>
        <dbReference type="ARBA" id="ARBA00023002"/>
    </source>
</evidence>
<dbReference type="EC" id="1.17.99.6" evidence="9"/>
<comment type="caution">
    <text evidence="9">Lacks conserved residue(s) required for the propagation of feature annotation.</text>
</comment>
<comment type="function">
    <text evidence="9">Catalyzes the conversion of epoxyqueuosine (oQ) to queuosine (Q), which is a hypermodified base found in the wobble positions of tRNA(Asp), tRNA(Asn), tRNA(His) and tRNA(Tyr).</text>
</comment>
<reference evidence="11 12" key="1">
    <citation type="submission" date="2020-05" db="EMBL/GenBank/DDBJ databases">
        <title>Thiomicrorhabdus sediminis sp.nov. and Thiomicrorhabdus xiamenensis sp.nov., novel sulfur-oxidizing bacteria isolated from coastal sediment.</title>
        <authorList>
            <person name="Liu X."/>
        </authorList>
    </citation>
    <scope>NUCLEOTIDE SEQUENCE [LARGE SCALE GENOMIC DNA]</scope>
    <source>
        <strain evidence="11 12">G2</strain>
    </source>
</reference>
<keyword evidence="5 9" id="KW-0671">Queuosine biosynthesis</keyword>
<dbReference type="Pfam" id="PF08331">
    <property type="entry name" value="QueG_DUF1730"/>
    <property type="match status" value="1"/>
</dbReference>
<name>A0A7D4SYY1_9GAMM</name>
<proteinExistence type="inferred from homology"/>
<dbReference type="RefSeq" id="WP_173285342.1">
    <property type="nucleotide sequence ID" value="NZ_CP054020.1"/>
</dbReference>
<keyword evidence="7 9" id="KW-0408">Iron</keyword>
<dbReference type="HAMAP" id="MF_00916">
    <property type="entry name" value="QueG"/>
    <property type="match status" value="1"/>
</dbReference>
<feature type="binding site" evidence="9">
    <location>
        <position position="257"/>
    </location>
    <ligand>
        <name>[4Fe-4S] cluster</name>
        <dbReference type="ChEBI" id="CHEBI:49883"/>
        <label>1</label>
    </ligand>
</feature>
<dbReference type="Gene3D" id="3.30.70.20">
    <property type="match status" value="1"/>
</dbReference>
<dbReference type="PANTHER" id="PTHR30002:SF4">
    <property type="entry name" value="EPOXYQUEUOSINE REDUCTASE"/>
    <property type="match status" value="1"/>
</dbReference>
<dbReference type="InterPro" id="IPR004453">
    <property type="entry name" value="QueG"/>
</dbReference>
<dbReference type="GO" id="GO:0046872">
    <property type="term" value="F:metal ion binding"/>
    <property type="evidence" value="ECO:0007669"/>
    <property type="project" value="UniProtKB-KW"/>
</dbReference>
<feature type="binding site" evidence="9">
    <location>
        <position position="197"/>
    </location>
    <ligand>
        <name>[4Fe-4S] cluster</name>
        <dbReference type="ChEBI" id="CHEBI:49883"/>
        <label>1</label>
    </ligand>
</feature>
<feature type="binding site" evidence="9">
    <location>
        <begin position="250"/>
        <end position="251"/>
    </location>
    <ligand>
        <name>cob(II)alamin</name>
        <dbReference type="ChEBI" id="CHEBI:16304"/>
    </ligand>
</feature>
<feature type="binding site" evidence="9">
    <location>
        <position position="203"/>
    </location>
    <ligand>
        <name>[4Fe-4S] cluster</name>
        <dbReference type="ChEBI" id="CHEBI:49883"/>
        <label>1</label>
    </ligand>
</feature>
<dbReference type="PROSITE" id="PS51379">
    <property type="entry name" value="4FE4S_FER_2"/>
    <property type="match status" value="1"/>
</dbReference>
<evidence type="ECO:0000313" key="11">
    <source>
        <dbReference type="EMBL" id="QKI89444.1"/>
    </source>
</evidence>
<sequence length="407" mass="46594">MNNLTAYDPEQLARQIKTWGVELGFADIGITECDLSAYEDGYFSWLDKHFHGEMDYMQAHGTKRTRPQELVPGTLRLISVRMNYFDGTAANALQQLHAPERAYISRYALGKDYHKLLRKRLQQLAEKIRLQVPDLQFRAFTDSAPVLEQAIAEKSGLGFIGKNSLIIHPRAGSWFFLGELYVNLPLPVDAPFEKQGCGPCDACIRECPTQAIMENNQVDARRCISYLTIEYDGVIDESLRPLIGNRIYGCDDCQLVCPWNRFSAFTNEQAFAHRAPLDNSELLQFFSWTEEQFLKHFEGSPIRRIGYAKWTRNLAVALGNLVQTNPDAHSTHVLQKAQQAVDDKIGLLNEMVDIHLRWASERLRIGLQQRLAEKKPLDSIAVELKPIEEISPFKVRKYHYPQNRKAK</sequence>
<dbReference type="AlphaFoldDB" id="A0A7D4SYY1"/>
<evidence type="ECO:0000256" key="5">
    <source>
        <dbReference type="ARBA" id="ARBA00022785"/>
    </source>
</evidence>
<comment type="cofactor">
    <cofactor evidence="9">
        <name>cob(II)alamin</name>
        <dbReference type="ChEBI" id="CHEBI:16304"/>
    </cofactor>
</comment>
<evidence type="ECO:0000256" key="8">
    <source>
        <dbReference type="ARBA" id="ARBA00023014"/>
    </source>
</evidence>
<comment type="similarity">
    <text evidence="9">Belongs to the QueG family.</text>
</comment>
<keyword evidence="8 9" id="KW-0411">Iron-sulfur</keyword>
<dbReference type="Proteomes" id="UP000504724">
    <property type="component" value="Chromosome"/>
</dbReference>
<evidence type="ECO:0000313" key="12">
    <source>
        <dbReference type="Proteomes" id="UP000504724"/>
    </source>
</evidence>
<dbReference type="KEGG" id="txa:HQN79_07635"/>
<keyword evidence="9" id="KW-0170">Cobalt</keyword>
<feature type="binding site" evidence="9">
    <location>
        <position position="207"/>
    </location>
    <ligand>
        <name>[4Fe-4S] cluster</name>
        <dbReference type="ChEBI" id="CHEBI:49883"/>
        <label>2</label>
    </ligand>
</feature>
<evidence type="ECO:0000259" key="10">
    <source>
        <dbReference type="PROSITE" id="PS51379"/>
    </source>
</evidence>
<dbReference type="FunFam" id="3.30.70.20:FF:000017">
    <property type="entry name" value="Epoxyqueuosine reductase"/>
    <property type="match status" value="1"/>
</dbReference>
<dbReference type="GO" id="GO:0051539">
    <property type="term" value="F:4 iron, 4 sulfur cluster binding"/>
    <property type="evidence" value="ECO:0007669"/>
    <property type="project" value="UniProtKB-KW"/>
</dbReference>
<gene>
    <name evidence="9 11" type="primary">queG</name>
    <name evidence="11" type="ORF">HQN79_07635</name>
</gene>
<keyword evidence="6 9" id="KW-0560">Oxidoreductase</keyword>
<feature type="binding site" evidence="9">
    <location>
        <position position="200"/>
    </location>
    <ligand>
        <name>[4Fe-4S] cluster</name>
        <dbReference type="ChEBI" id="CHEBI:49883"/>
        <label>1</label>
    </ligand>
</feature>
<dbReference type="GO" id="GO:0008616">
    <property type="term" value="P:tRNA queuosine(34) biosynthetic process"/>
    <property type="evidence" value="ECO:0007669"/>
    <property type="project" value="UniProtKB-UniRule"/>
</dbReference>
<organism evidence="11 12">
    <name type="scientific">Thiomicrorhabdus xiamenensis</name>
    <dbReference type="NCBI Taxonomy" id="2739063"/>
    <lineage>
        <taxon>Bacteria</taxon>
        <taxon>Pseudomonadati</taxon>
        <taxon>Pseudomonadota</taxon>
        <taxon>Gammaproteobacteria</taxon>
        <taxon>Thiotrichales</taxon>
        <taxon>Piscirickettsiaceae</taxon>
        <taxon>Thiomicrorhabdus</taxon>
    </lineage>
</organism>
<dbReference type="GO" id="GO:0005737">
    <property type="term" value="C:cytoplasm"/>
    <property type="evidence" value="ECO:0007669"/>
    <property type="project" value="UniProtKB-SubCell"/>
</dbReference>
<dbReference type="UniPathway" id="UPA00392"/>
<comment type="catalytic activity">
    <reaction evidence="9">
        <text>epoxyqueuosine(34) in tRNA + AH2 = queuosine(34) in tRNA + A + H2O</text>
        <dbReference type="Rhea" id="RHEA:32159"/>
        <dbReference type="Rhea" id="RHEA-COMP:18571"/>
        <dbReference type="Rhea" id="RHEA-COMP:18582"/>
        <dbReference type="ChEBI" id="CHEBI:13193"/>
        <dbReference type="ChEBI" id="CHEBI:15377"/>
        <dbReference type="ChEBI" id="CHEBI:17499"/>
        <dbReference type="ChEBI" id="CHEBI:194431"/>
        <dbReference type="ChEBI" id="CHEBI:194443"/>
        <dbReference type="EC" id="1.17.99.6"/>
    </reaction>
</comment>
<feature type="binding site" evidence="9">
    <location>
        <position position="250"/>
    </location>
    <ligand>
        <name>[4Fe-4S] cluster</name>
        <dbReference type="ChEBI" id="CHEBI:49883"/>
        <label>2</label>
    </ligand>
</feature>
<dbReference type="NCBIfam" id="TIGR00276">
    <property type="entry name" value="tRNA epoxyqueuosine(34) reductase QueG"/>
    <property type="match status" value="1"/>
</dbReference>
<evidence type="ECO:0000256" key="1">
    <source>
        <dbReference type="ARBA" id="ARBA00022485"/>
    </source>
</evidence>
<dbReference type="GO" id="GO:0052693">
    <property type="term" value="F:epoxyqueuosine reductase activity"/>
    <property type="evidence" value="ECO:0007669"/>
    <property type="project" value="UniProtKB-UniRule"/>
</dbReference>
<evidence type="ECO:0000256" key="9">
    <source>
        <dbReference type="HAMAP-Rule" id="MF_00916"/>
    </source>
</evidence>
<evidence type="ECO:0000256" key="3">
    <source>
        <dbReference type="ARBA" id="ARBA00022694"/>
    </source>
</evidence>
<feature type="binding site" evidence="9">
    <location>
        <position position="64"/>
    </location>
    <ligand>
        <name>cob(II)alamin</name>
        <dbReference type="ChEBI" id="CHEBI:16304"/>
    </ligand>
</feature>
<feature type="binding site" evidence="9">
    <location>
        <position position="223"/>
    </location>
    <ligand>
        <name>[4Fe-4S] cluster</name>
        <dbReference type="ChEBI" id="CHEBI:49883"/>
        <label>2</label>
    </ligand>
</feature>
<accession>A0A7D4SYY1</accession>
<keyword evidence="2 9" id="KW-0963">Cytoplasm</keyword>
<evidence type="ECO:0000256" key="4">
    <source>
        <dbReference type="ARBA" id="ARBA00022723"/>
    </source>
</evidence>
<feature type="domain" description="4Fe-4S ferredoxin-type" evidence="10">
    <location>
        <begin position="184"/>
        <end position="217"/>
    </location>
</feature>
<feature type="binding site" evidence="9">
    <location>
        <position position="225"/>
    </location>
    <ligand>
        <name>cob(II)alamin</name>
        <dbReference type="ChEBI" id="CHEBI:16304"/>
    </ligand>
</feature>
<dbReference type="InterPro" id="IPR013542">
    <property type="entry name" value="QueG_DUF1730"/>
</dbReference>
<feature type="binding site" evidence="9">
    <location>
        <position position="163"/>
    </location>
    <ligand>
        <name>cob(II)alamin</name>
        <dbReference type="ChEBI" id="CHEBI:16304"/>
    </ligand>
</feature>